<protein>
    <recommendedName>
        <fullName evidence="2">histidine kinase</fullName>
        <ecNumber evidence="2">2.7.13.3</ecNumber>
    </recommendedName>
</protein>
<keyword evidence="4" id="KW-0808">Transferase</keyword>
<evidence type="ECO:0000256" key="4">
    <source>
        <dbReference type="ARBA" id="ARBA00022679"/>
    </source>
</evidence>
<comment type="caution">
    <text evidence="12">The sequence shown here is derived from an EMBL/GenBank/DDBJ whole genome shotgun (WGS) entry which is preliminary data.</text>
</comment>
<dbReference type="RefSeq" id="WP_378160974.1">
    <property type="nucleotide sequence ID" value="NZ_JBHSBU010000001.1"/>
</dbReference>
<dbReference type="Gene3D" id="3.40.50.2300">
    <property type="match status" value="3"/>
</dbReference>
<dbReference type="PROSITE" id="PS50110">
    <property type="entry name" value="RESPONSE_REGULATORY"/>
    <property type="match status" value="3"/>
</dbReference>
<dbReference type="SUPFAM" id="SSF55781">
    <property type="entry name" value="GAF domain-like"/>
    <property type="match status" value="1"/>
</dbReference>
<evidence type="ECO:0000313" key="13">
    <source>
        <dbReference type="Proteomes" id="UP001595791"/>
    </source>
</evidence>
<dbReference type="InterPro" id="IPR003661">
    <property type="entry name" value="HisK_dim/P_dom"/>
</dbReference>
<dbReference type="InterPro" id="IPR004358">
    <property type="entry name" value="Sig_transdc_His_kin-like_C"/>
</dbReference>
<dbReference type="EC" id="2.7.13.3" evidence="2"/>
<evidence type="ECO:0000256" key="3">
    <source>
        <dbReference type="ARBA" id="ARBA00022553"/>
    </source>
</evidence>
<evidence type="ECO:0000256" key="9">
    <source>
        <dbReference type="SAM" id="Phobius"/>
    </source>
</evidence>
<dbReference type="EMBL" id="JBHSBU010000001">
    <property type="protein sequence ID" value="MFC4158373.1"/>
    <property type="molecule type" value="Genomic_DNA"/>
</dbReference>
<keyword evidence="9" id="KW-1133">Transmembrane helix</keyword>
<evidence type="ECO:0000256" key="2">
    <source>
        <dbReference type="ARBA" id="ARBA00012438"/>
    </source>
</evidence>
<keyword evidence="9" id="KW-0812">Transmembrane</keyword>
<dbReference type="Gene3D" id="3.30.565.10">
    <property type="entry name" value="Histidine kinase-like ATPase, C-terminal domain"/>
    <property type="match status" value="1"/>
</dbReference>
<evidence type="ECO:0000256" key="8">
    <source>
        <dbReference type="SAM" id="MobiDB-lite"/>
    </source>
</evidence>
<dbReference type="SMART" id="SM00448">
    <property type="entry name" value="REC"/>
    <property type="match status" value="3"/>
</dbReference>
<dbReference type="Pfam" id="PF02518">
    <property type="entry name" value="HATPase_c"/>
    <property type="match status" value="1"/>
</dbReference>
<dbReference type="SUPFAM" id="SSF47384">
    <property type="entry name" value="Homodimeric domain of signal transducing histidine kinase"/>
    <property type="match status" value="1"/>
</dbReference>
<name>A0ABV8MJS1_9NEIS</name>
<dbReference type="CDD" id="cd19410">
    <property type="entry name" value="HK9-like_sensor"/>
    <property type="match status" value="1"/>
</dbReference>
<dbReference type="CDD" id="cd00082">
    <property type="entry name" value="HisKA"/>
    <property type="match status" value="1"/>
</dbReference>
<dbReference type="SMART" id="SM00387">
    <property type="entry name" value="HATPase_c"/>
    <property type="match status" value="1"/>
</dbReference>
<dbReference type="Gene3D" id="1.10.287.130">
    <property type="match status" value="1"/>
</dbReference>
<dbReference type="CDD" id="cd00156">
    <property type="entry name" value="REC"/>
    <property type="match status" value="1"/>
</dbReference>
<dbReference type="SMART" id="SM00388">
    <property type="entry name" value="HisKA"/>
    <property type="match status" value="1"/>
</dbReference>
<feature type="domain" description="Response regulatory" evidence="11">
    <location>
        <begin position="1050"/>
        <end position="1167"/>
    </location>
</feature>
<dbReference type="Pfam" id="PF00072">
    <property type="entry name" value="Response_reg"/>
    <property type="match status" value="3"/>
</dbReference>
<feature type="region of interest" description="Disordered" evidence="8">
    <location>
        <begin position="423"/>
        <end position="445"/>
    </location>
</feature>
<feature type="transmembrane region" description="Helical" evidence="9">
    <location>
        <begin position="186"/>
        <end position="207"/>
    </location>
</feature>
<dbReference type="InterPro" id="IPR029016">
    <property type="entry name" value="GAF-like_dom_sf"/>
</dbReference>
<feature type="region of interest" description="Disordered" evidence="8">
    <location>
        <begin position="742"/>
        <end position="775"/>
    </location>
</feature>
<dbReference type="PROSITE" id="PS50109">
    <property type="entry name" value="HIS_KIN"/>
    <property type="match status" value="1"/>
</dbReference>
<feature type="domain" description="Response regulatory" evidence="11">
    <location>
        <begin position="782"/>
        <end position="895"/>
    </location>
</feature>
<dbReference type="InterPro" id="IPR036097">
    <property type="entry name" value="HisK_dim/P_sf"/>
</dbReference>
<dbReference type="CDD" id="cd16922">
    <property type="entry name" value="HATPase_EvgS-ArcB-TorS-like"/>
    <property type="match status" value="1"/>
</dbReference>
<evidence type="ECO:0000313" key="12">
    <source>
        <dbReference type="EMBL" id="MFC4158373.1"/>
    </source>
</evidence>
<organism evidence="12 13">
    <name type="scientific">Chitinimonas lacunae</name>
    <dbReference type="NCBI Taxonomy" id="1963018"/>
    <lineage>
        <taxon>Bacteria</taxon>
        <taxon>Pseudomonadati</taxon>
        <taxon>Pseudomonadota</taxon>
        <taxon>Betaproteobacteria</taxon>
        <taxon>Neisseriales</taxon>
        <taxon>Chitinibacteraceae</taxon>
        <taxon>Chitinimonas</taxon>
    </lineage>
</organism>
<feature type="modified residue" description="4-aspartylphosphate" evidence="7">
    <location>
        <position position="1100"/>
    </location>
</feature>
<feature type="domain" description="Response regulatory" evidence="11">
    <location>
        <begin position="904"/>
        <end position="1020"/>
    </location>
</feature>
<feature type="compositionally biased region" description="Basic and acidic residues" evidence="8">
    <location>
        <begin position="423"/>
        <end position="438"/>
    </location>
</feature>
<gene>
    <name evidence="12" type="ORF">ACFOW7_03265</name>
</gene>
<keyword evidence="6" id="KW-0902">Two-component regulatory system</keyword>
<keyword evidence="13" id="KW-1185">Reference proteome</keyword>
<dbReference type="CDD" id="cd17546">
    <property type="entry name" value="REC_hyHK_CKI1_RcsC-like"/>
    <property type="match status" value="1"/>
</dbReference>
<feature type="modified residue" description="4-aspartylphosphate" evidence="7">
    <location>
        <position position="953"/>
    </location>
</feature>
<dbReference type="InterPro" id="IPR007891">
    <property type="entry name" value="CHASE3"/>
</dbReference>
<keyword evidence="3 7" id="KW-0597">Phosphoprotein</keyword>
<dbReference type="SUPFAM" id="SSF55874">
    <property type="entry name" value="ATPase domain of HSP90 chaperone/DNA topoisomerase II/histidine kinase"/>
    <property type="match status" value="1"/>
</dbReference>
<dbReference type="InterPro" id="IPR003594">
    <property type="entry name" value="HATPase_dom"/>
</dbReference>
<feature type="modified residue" description="4-aspartylphosphate" evidence="7">
    <location>
        <position position="831"/>
    </location>
</feature>
<dbReference type="InterPro" id="IPR001789">
    <property type="entry name" value="Sig_transdc_resp-reg_receiver"/>
</dbReference>
<dbReference type="InterPro" id="IPR036890">
    <property type="entry name" value="HATPase_C_sf"/>
</dbReference>
<dbReference type="InterPro" id="IPR003018">
    <property type="entry name" value="GAF"/>
</dbReference>
<dbReference type="Pfam" id="PF13185">
    <property type="entry name" value="GAF_2"/>
    <property type="match status" value="1"/>
</dbReference>
<evidence type="ECO:0000259" key="10">
    <source>
        <dbReference type="PROSITE" id="PS50109"/>
    </source>
</evidence>
<dbReference type="SUPFAM" id="SSF52172">
    <property type="entry name" value="CheY-like"/>
    <property type="match status" value="3"/>
</dbReference>
<keyword evidence="5" id="KW-0418">Kinase</keyword>
<feature type="transmembrane region" description="Helical" evidence="9">
    <location>
        <begin position="23"/>
        <end position="45"/>
    </location>
</feature>
<comment type="catalytic activity">
    <reaction evidence="1">
        <text>ATP + protein L-histidine = ADP + protein N-phospho-L-histidine.</text>
        <dbReference type="EC" id="2.7.13.3"/>
    </reaction>
</comment>
<dbReference type="InterPro" id="IPR005467">
    <property type="entry name" value="His_kinase_dom"/>
</dbReference>
<feature type="domain" description="Histidine kinase" evidence="10">
    <location>
        <begin position="502"/>
        <end position="722"/>
    </location>
</feature>
<dbReference type="PRINTS" id="PR00344">
    <property type="entry name" value="BCTRLSENSOR"/>
</dbReference>
<keyword evidence="9" id="KW-0472">Membrane</keyword>
<proteinExistence type="predicted"/>
<accession>A0ABV8MJS1</accession>
<dbReference type="SMART" id="SM00065">
    <property type="entry name" value="GAF"/>
    <property type="match status" value="1"/>
</dbReference>
<evidence type="ECO:0000256" key="5">
    <source>
        <dbReference type="ARBA" id="ARBA00022777"/>
    </source>
</evidence>
<evidence type="ECO:0000256" key="7">
    <source>
        <dbReference type="PROSITE-ProRule" id="PRU00169"/>
    </source>
</evidence>
<dbReference type="Pfam" id="PF00512">
    <property type="entry name" value="HisKA"/>
    <property type="match status" value="1"/>
</dbReference>
<dbReference type="PANTHER" id="PTHR45339">
    <property type="entry name" value="HYBRID SIGNAL TRANSDUCTION HISTIDINE KINASE J"/>
    <property type="match status" value="1"/>
</dbReference>
<dbReference type="Pfam" id="PF05227">
    <property type="entry name" value="CHASE3"/>
    <property type="match status" value="1"/>
</dbReference>
<evidence type="ECO:0000256" key="6">
    <source>
        <dbReference type="ARBA" id="ARBA00023012"/>
    </source>
</evidence>
<evidence type="ECO:0000259" key="11">
    <source>
        <dbReference type="PROSITE" id="PS50110"/>
    </source>
</evidence>
<sequence>MNVANTDSTLQAGVFRRLLVRNIALPLAASAVSAAVFVGLIFYLISAMNWVDHANRVIGEAYYISKLLGDGESGMRGFVLTGNDTFLDTYNSSISYLPPSIQQLRNLVADNPEQLKRLQRINELQTQWFVLANEVIEQKRSGRDPTSIVRSVRPKALTDSIRREFDEFIQAETALRTERNSSVNSTVQVMIGVILLLMLLFGGSIALSGRRQLFQLAAVYDDLLGVQQKQNEALQRQDWFKSGFNELNISILGQPSINQLSDSALRFLANYLNAAVGTIYVLQSEMFLRRVASYALAPSDTTPTEFRFGESLIGQTAVSGRMLRLEEVPPGYTTISSGLGSAPPRYLLLVPARIDDGVIGVVELGFFEPPSADMAEFLQQAADQLATALKAAQYRQQLREALEQSQQLNEELQAQQEELRAANEELEEQSRTLRETQSRLETQQSELEQNNAQLDEQAQKLQQQRDWLRERNLALDQARSELQQKALDLQRASQYKSEFLANMSHELRTPLNSTLIFAKLLADNPQGNLTEEQVRFATLTTSSGNDLLNLINDILDLSKVEAGMLDIQPEPTDFGPMLESAAEPFQALAREKGLDFEVTLEPDLPLQIETDPRRVRQVLKNLLSNAFKFTREGKVELYAYCRDASHVAIEVRDSGIGIAAEHQEMVFEAFRQVDGASNREFGGTGLGLPISRNLAQLLGGNIELKSELGQGSVFTLVLPHQSPKPDVKKQENTLQETEQVIEKRENIKSHAPAKPTTKRRATSRPQADFSDDREQFPTSNRSLLVIEDDRNFGEILYGLAHKRGFTCLVALTAAEGIELACQYTPDAILLDMKLPDQSGLAVLGELKEDPRTRHIPIHVISGVDRSESALQMGAVGYLLKPADQAALQAAFERLENKLAQEIKHVLVVEDDPVQRESIRALISGTGVAITDVALASEALERLGEQVFDCMVVDLSLPDMQGLELLQRMVANGLSSLPPVIIYTGRQLSAEEEEALHRYSRSIIIKGARSPERLLDEVTLFLHQVETELPPERQRMLQAARNRDKALEGATVLLVDDDVRNIFALTSALEMKGARVEIARNGQQALERLNQNPGIDLVLMDIMMPVMDGYEAITEIRKQPQFARLPVIAVTAKAMKDDQERCLAVGANDYLAKPIDVDNLISLVRVWISTPGRQFDEL</sequence>
<dbReference type="Proteomes" id="UP001595791">
    <property type="component" value="Unassembled WGS sequence"/>
</dbReference>
<dbReference type="InterPro" id="IPR011006">
    <property type="entry name" value="CheY-like_superfamily"/>
</dbReference>
<reference evidence="13" key="1">
    <citation type="journal article" date="2019" name="Int. J. Syst. Evol. Microbiol.">
        <title>The Global Catalogue of Microorganisms (GCM) 10K type strain sequencing project: providing services to taxonomists for standard genome sequencing and annotation.</title>
        <authorList>
            <consortium name="The Broad Institute Genomics Platform"/>
            <consortium name="The Broad Institute Genome Sequencing Center for Infectious Disease"/>
            <person name="Wu L."/>
            <person name="Ma J."/>
        </authorList>
    </citation>
    <scope>NUCLEOTIDE SEQUENCE [LARGE SCALE GENOMIC DNA]</scope>
    <source>
        <strain evidence="13">LMG 29894</strain>
    </source>
</reference>
<dbReference type="Gene3D" id="3.30.450.40">
    <property type="match status" value="1"/>
</dbReference>
<dbReference type="PANTHER" id="PTHR45339:SF1">
    <property type="entry name" value="HYBRID SIGNAL TRANSDUCTION HISTIDINE KINASE J"/>
    <property type="match status" value="1"/>
</dbReference>
<evidence type="ECO:0000256" key="1">
    <source>
        <dbReference type="ARBA" id="ARBA00000085"/>
    </source>
</evidence>